<evidence type="ECO:0000256" key="7">
    <source>
        <dbReference type="PIRNR" id="PIRNR016636"/>
    </source>
</evidence>
<evidence type="ECO:0000256" key="1">
    <source>
        <dbReference type="ARBA" id="ARBA00004651"/>
    </source>
</evidence>
<keyword evidence="5 8" id="KW-1133">Transmembrane helix</keyword>
<feature type="transmembrane region" description="Helical" evidence="8">
    <location>
        <begin position="354"/>
        <end position="372"/>
    </location>
</feature>
<dbReference type="PANTHER" id="PTHR13285:SF18">
    <property type="entry name" value="PROTEIN-CYSTEINE N-PALMITOYLTRANSFERASE RASP"/>
    <property type="match status" value="1"/>
</dbReference>
<feature type="transmembrane region" description="Helical" evidence="8">
    <location>
        <begin position="311"/>
        <end position="334"/>
    </location>
</feature>
<keyword evidence="6 7" id="KW-0472">Membrane</keyword>
<accession>A0A5D0RCU1</accession>
<dbReference type="AlphaFoldDB" id="A0A5D0RCU1"/>
<keyword evidence="7" id="KW-0012">Acyltransferase</keyword>
<comment type="similarity">
    <text evidence="2 7">Belongs to the membrane-bound acyltransferase family.</text>
</comment>
<evidence type="ECO:0000256" key="5">
    <source>
        <dbReference type="ARBA" id="ARBA00022989"/>
    </source>
</evidence>
<gene>
    <name evidence="9" type="ORF">ES674_03590</name>
</gene>
<name>A0A5D0RCU1_9FLAO</name>
<proteinExistence type="inferred from homology"/>
<feature type="transmembrane region" description="Helical" evidence="8">
    <location>
        <begin position="407"/>
        <end position="425"/>
    </location>
</feature>
<dbReference type="PIRSF" id="PIRSF016636">
    <property type="entry name" value="AlgI_DltB"/>
    <property type="match status" value="1"/>
</dbReference>
<evidence type="ECO:0000256" key="6">
    <source>
        <dbReference type="ARBA" id="ARBA00023136"/>
    </source>
</evidence>
<feature type="transmembrane region" description="Helical" evidence="8">
    <location>
        <begin position="381"/>
        <end position="401"/>
    </location>
</feature>
<evidence type="ECO:0000313" key="9">
    <source>
        <dbReference type="EMBL" id="TYB78869.1"/>
    </source>
</evidence>
<evidence type="ECO:0000256" key="4">
    <source>
        <dbReference type="ARBA" id="ARBA00022692"/>
    </source>
</evidence>
<reference evidence="9 10" key="1">
    <citation type="submission" date="2019-08" db="EMBL/GenBank/DDBJ databases">
        <title>Genomes of Antarctic Bizionia species.</title>
        <authorList>
            <person name="Bowman J.P."/>
        </authorList>
    </citation>
    <scope>NUCLEOTIDE SEQUENCE [LARGE SCALE GENOMIC DNA]</scope>
    <source>
        <strain evidence="9 10">ADA-4</strain>
    </source>
</reference>
<comment type="subcellular location">
    <subcellularLocation>
        <location evidence="1">Cell membrane</location>
        <topology evidence="1">Multi-pass membrane protein</topology>
    </subcellularLocation>
</comment>
<dbReference type="InterPro" id="IPR004299">
    <property type="entry name" value="MBOAT_fam"/>
</dbReference>
<evidence type="ECO:0000256" key="2">
    <source>
        <dbReference type="ARBA" id="ARBA00010323"/>
    </source>
</evidence>
<feature type="transmembrane region" description="Helical" evidence="8">
    <location>
        <begin position="7"/>
        <end position="23"/>
    </location>
</feature>
<dbReference type="OrthoDB" id="9805788at2"/>
<evidence type="ECO:0000256" key="8">
    <source>
        <dbReference type="SAM" id="Phobius"/>
    </source>
</evidence>
<keyword evidence="7" id="KW-0808">Transferase</keyword>
<comment type="caution">
    <text evidence="9">The sequence shown here is derived from an EMBL/GenBank/DDBJ whole genome shotgun (WGS) entry which is preliminary data.</text>
</comment>
<dbReference type="Pfam" id="PF03062">
    <property type="entry name" value="MBOAT"/>
    <property type="match status" value="1"/>
</dbReference>
<dbReference type="PANTHER" id="PTHR13285">
    <property type="entry name" value="ACYLTRANSFERASE"/>
    <property type="match status" value="1"/>
</dbReference>
<evidence type="ECO:0000313" key="10">
    <source>
        <dbReference type="Proteomes" id="UP000323720"/>
    </source>
</evidence>
<dbReference type="GO" id="GO:0005886">
    <property type="term" value="C:plasma membrane"/>
    <property type="evidence" value="ECO:0007669"/>
    <property type="project" value="UniProtKB-SubCell"/>
</dbReference>
<dbReference type="GO" id="GO:0016746">
    <property type="term" value="F:acyltransferase activity"/>
    <property type="evidence" value="ECO:0007669"/>
    <property type="project" value="UniProtKB-KW"/>
</dbReference>
<dbReference type="GO" id="GO:0042121">
    <property type="term" value="P:alginic acid biosynthetic process"/>
    <property type="evidence" value="ECO:0007669"/>
    <property type="project" value="InterPro"/>
</dbReference>
<dbReference type="InterPro" id="IPR051085">
    <property type="entry name" value="MB_O-acyltransferase"/>
</dbReference>
<dbReference type="InterPro" id="IPR024194">
    <property type="entry name" value="Ac/AlaTfrase_AlgI/DltB"/>
</dbReference>
<organism evidence="9 10">
    <name type="scientific">Bizionia myxarmorum</name>
    <dbReference type="NCBI Taxonomy" id="291186"/>
    <lineage>
        <taxon>Bacteria</taxon>
        <taxon>Pseudomonadati</taxon>
        <taxon>Bacteroidota</taxon>
        <taxon>Flavobacteriia</taxon>
        <taxon>Flavobacteriales</taxon>
        <taxon>Flavobacteriaceae</taxon>
        <taxon>Bizionia</taxon>
    </lineage>
</organism>
<feature type="transmembrane region" description="Helical" evidence="8">
    <location>
        <begin position="437"/>
        <end position="462"/>
    </location>
</feature>
<keyword evidence="10" id="KW-1185">Reference proteome</keyword>
<keyword evidence="4 8" id="KW-0812">Transmembrane</keyword>
<dbReference type="Proteomes" id="UP000323720">
    <property type="component" value="Unassembled WGS sequence"/>
</dbReference>
<feature type="transmembrane region" description="Helical" evidence="8">
    <location>
        <begin position="111"/>
        <end position="129"/>
    </location>
</feature>
<feature type="transmembrane region" description="Helical" evidence="8">
    <location>
        <begin position="72"/>
        <end position="91"/>
    </location>
</feature>
<sequence>MLFSSPIFLFLFLPLVLLIYFFTPKKFKNHTLLAFSLLFYTWGEKELVLLILLSAFVDYSSGLLIHYGKRKLGLYLSIIFNVGILLYFKYANFISGNLIDALEVLNMNSENALKFSNIALPLGISFYTFQTMSYTIDVYRGHVKASKNFIDFATYVTLFPQLIAGPIVRYAVIEKELKNRQVTTSLFYEGVERFIIGLSKKMIIANNCALLADGVFNLPPTESSAVIAWLGIIAYSFQIYFDFSGYSDMAIGLGKMFGFNFPENFNYPYIAKSIREFWRRWHITLSTWFRDYLYISLGGNRKSVCRTYINLILVFLITGLWHGASWTFVFWGLFHGLFLIIERALETNNRKLPSAFSHIYVIFVLIISWVFFRSDTMADAFNYIASMFNFSLSTNWAFLNFYLTKEVIFVLIAAVFLSTPIYKKIVSYFQLNKSSSLNFNIFSSLKLVGLFMLLIICFTYIATDSYNPFIYFRF</sequence>
<dbReference type="PIRSF" id="PIRSF500217">
    <property type="entry name" value="AlgI"/>
    <property type="match status" value="1"/>
</dbReference>
<protein>
    <submittedName>
        <fullName evidence="9">MBOAT family protein</fullName>
    </submittedName>
</protein>
<keyword evidence="3 7" id="KW-1003">Cell membrane</keyword>
<evidence type="ECO:0000256" key="3">
    <source>
        <dbReference type="ARBA" id="ARBA00022475"/>
    </source>
</evidence>
<dbReference type="InterPro" id="IPR028362">
    <property type="entry name" value="AlgI"/>
</dbReference>
<feature type="transmembrane region" description="Helical" evidence="8">
    <location>
        <begin position="149"/>
        <end position="172"/>
    </location>
</feature>
<dbReference type="EMBL" id="VSKK01000001">
    <property type="protein sequence ID" value="TYB78869.1"/>
    <property type="molecule type" value="Genomic_DNA"/>
</dbReference>